<feature type="domain" description="N-acetyltransferase" evidence="1">
    <location>
        <begin position="52"/>
        <end position="201"/>
    </location>
</feature>
<dbReference type="InterPro" id="IPR016181">
    <property type="entry name" value="Acyl_CoA_acyltransferase"/>
</dbReference>
<reference evidence="2" key="1">
    <citation type="submission" date="2023-10" db="EMBL/GenBank/DDBJ databases">
        <authorList>
            <person name="Hackl T."/>
        </authorList>
    </citation>
    <scope>NUCLEOTIDE SEQUENCE</scope>
</reference>
<dbReference type="CDD" id="cd04301">
    <property type="entry name" value="NAT_SF"/>
    <property type="match status" value="1"/>
</dbReference>
<dbReference type="InterPro" id="IPR000182">
    <property type="entry name" value="GNAT_dom"/>
</dbReference>
<keyword evidence="3" id="KW-1185">Reference proteome</keyword>
<dbReference type="EMBL" id="CAUWAG010000003">
    <property type="protein sequence ID" value="CAJ2501002.1"/>
    <property type="molecule type" value="Genomic_DNA"/>
</dbReference>
<dbReference type="Proteomes" id="UP001295740">
    <property type="component" value="Unassembled WGS sequence"/>
</dbReference>
<dbReference type="GO" id="GO:0016747">
    <property type="term" value="F:acyltransferase activity, transferring groups other than amino-acyl groups"/>
    <property type="evidence" value="ECO:0007669"/>
    <property type="project" value="InterPro"/>
</dbReference>
<name>A0AAI8YDS1_9PEZI</name>
<protein>
    <submittedName>
        <fullName evidence="2">Uu.00g038550.m01.CDS01</fullName>
    </submittedName>
</protein>
<dbReference type="PROSITE" id="PS51186">
    <property type="entry name" value="GNAT"/>
    <property type="match status" value="1"/>
</dbReference>
<accession>A0AAI8YDS1</accession>
<evidence type="ECO:0000313" key="3">
    <source>
        <dbReference type="Proteomes" id="UP001295740"/>
    </source>
</evidence>
<dbReference type="SUPFAM" id="SSF55729">
    <property type="entry name" value="Acyl-CoA N-acyltransferases (Nat)"/>
    <property type="match status" value="1"/>
</dbReference>
<dbReference type="PANTHER" id="PTHR42791:SF14">
    <property type="entry name" value="N-ACETYLTRANSFERASE DOMAIN-CONTAINING PROTEIN"/>
    <property type="match status" value="1"/>
</dbReference>
<dbReference type="PANTHER" id="PTHR42791">
    <property type="entry name" value="GNAT FAMILY ACETYLTRANSFERASE"/>
    <property type="match status" value="1"/>
</dbReference>
<evidence type="ECO:0000313" key="2">
    <source>
        <dbReference type="EMBL" id="CAJ2501002.1"/>
    </source>
</evidence>
<sequence length="206" mass="23169">MPLELQPATEADARRSVDIEGEAYGPNPFTPILFPTPLVPGAKDFRVAELAKELREDKTSLWLKVVDTDLEGEQMIAFAKWNVCTEKLVPAPPRKFPSNCNVEACELLFGTIAKQRVKHVGDRPHLCLRLLHTDPKHQGRGAGTMLIKWGVQEAKKRNLPAYLESSPDGHELYKRCGFHDAELVEIDLSKWGATEMHKTWSMVCDP</sequence>
<dbReference type="Gene3D" id="3.40.630.30">
    <property type="match status" value="1"/>
</dbReference>
<dbReference type="Pfam" id="PF00583">
    <property type="entry name" value="Acetyltransf_1"/>
    <property type="match status" value="1"/>
</dbReference>
<dbReference type="InterPro" id="IPR052523">
    <property type="entry name" value="Trichothecene_AcTrans"/>
</dbReference>
<proteinExistence type="predicted"/>
<gene>
    <name evidence="2" type="ORF">KHLLAP_LOCUS1470</name>
</gene>
<organism evidence="2 3">
    <name type="scientific">Anthostomella pinea</name>
    <dbReference type="NCBI Taxonomy" id="933095"/>
    <lineage>
        <taxon>Eukaryota</taxon>
        <taxon>Fungi</taxon>
        <taxon>Dikarya</taxon>
        <taxon>Ascomycota</taxon>
        <taxon>Pezizomycotina</taxon>
        <taxon>Sordariomycetes</taxon>
        <taxon>Xylariomycetidae</taxon>
        <taxon>Xylariales</taxon>
        <taxon>Xylariaceae</taxon>
        <taxon>Anthostomella</taxon>
    </lineage>
</organism>
<dbReference type="AlphaFoldDB" id="A0AAI8YDS1"/>
<comment type="caution">
    <text evidence="2">The sequence shown here is derived from an EMBL/GenBank/DDBJ whole genome shotgun (WGS) entry which is preliminary data.</text>
</comment>
<evidence type="ECO:0000259" key="1">
    <source>
        <dbReference type="PROSITE" id="PS51186"/>
    </source>
</evidence>